<dbReference type="EMBL" id="CP019640">
    <property type="protein sequence ID" value="AQQ54782.1"/>
    <property type="molecule type" value="Genomic_DNA"/>
</dbReference>
<keyword evidence="2" id="KW-1185">Reference proteome</keyword>
<dbReference type="Proteomes" id="UP000188184">
    <property type="component" value="Chromosome"/>
</dbReference>
<protein>
    <submittedName>
        <fullName evidence="1">Uncharacterized protein</fullName>
    </submittedName>
</protein>
<proteinExistence type="predicted"/>
<dbReference type="KEGG" id="pmar:B0X71_17850"/>
<dbReference type="RefSeq" id="WP_077590681.1">
    <property type="nucleotide sequence ID" value="NZ_CP019640.1"/>
</dbReference>
<gene>
    <name evidence="1" type="ORF">B0X71_17850</name>
</gene>
<evidence type="ECO:0000313" key="1">
    <source>
        <dbReference type="EMBL" id="AQQ54782.1"/>
    </source>
</evidence>
<sequence length="71" mass="7564">MSAIFHSSSINLLLSGYFGGAGLKSCTAGKIPAFLKRSHGKEKPADSPGIMRAAQRDFLQIAEKIRRSGSV</sequence>
<dbReference type="AlphaFoldDB" id="A0A1Q2L4J0"/>
<reference evidence="1 2" key="1">
    <citation type="submission" date="2017-02" db="EMBL/GenBank/DDBJ databases">
        <title>The complete genomic sequence of a novel cold adapted crude oil-degrading bacterium Planococcus qaidamina Y42.</title>
        <authorList>
            <person name="Yang R."/>
        </authorList>
    </citation>
    <scope>NUCLEOTIDE SEQUENCE [LARGE SCALE GENOMIC DNA]</scope>
    <source>
        <strain evidence="1 2">Y42</strain>
    </source>
</reference>
<evidence type="ECO:0000313" key="2">
    <source>
        <dbReference type="Proteomes" id="UP000188184"/>
    </source>
</evidence>
<accession>A0A1Q2L4J0</accession>
<name>A0A1Q2L4J0_9BACL</name>
<organism evidence="1 2">
    <name type="scientific">Planococcus lenghuensis</name>
    <dbReference type="NCBI Taxonomy" id="2213202"/>
    <lineage>
        <taxon>Bacteria</taxon>
        <taxon>Bacillati</taxon>
        <taxon>Bacillota</taxon>
        <taxon>Bacilli</taxon>
        <taxon>Bacillales</taxon>
        <taxon>Caryophanaceae</taxon>
        <taxon>Planococcus</taxon>
    </lineage>
</organism>